<dbReference type="AlphaFoldDB" id="A0A8X6W315"/>
<evidence type="ECO:0000313" key="2">
    <source>
        <dbReference type="Proteomes" id="UP000887159"/>
    </source>
</evidence>
<comment type="caution">
    <text evidence="1">The sequence shown here is derived from an EMBL/GenBank/DDBJ whole genome shotgun (WGS) entry which is preliminary data.</text>
</comment>
<keyword evidence="2" id="KW-1185">Reference proteome</keyword>
<reference evidence="1" key="1">
    <citation type="submission" date="2020-08" db="EMBL/GenBank/DDBJ databases">
        <title>Multicomponent nature underlies the extraordinary mechanical properties of spider dragline silk.</title>
        <authorList>
            <person name="Kono N."/>
            <person name="Nakamura H."/>
            <person name="Mori M."/>
            <person name="Yoshida Y."/>
            <person name="Ohtoshi R."/>
            <person name="Malay A.D."/>
            <person name="Moran D.A.P."/>
            <person name="Tomita M."/>
            <person name="Numata K."/>
            <person name="Arakawa K."/>
        </authorList>
    </citation>
    <scope>NUCLEOTIDE SEQUENCE</scope>
</reference>
<evidence type="ECO:0000313" key="1">
    <source>
        <dbReference type="EMBL" id="GFY27238.1"/>
    </source>
</evidence>
<accession>A0A8X6W315</accession>
<dbReference type="Proteomes" id="UP000887159">
    <property type="component" value="Unassembled WGS sequence"/>
</dbReference>
<sequence>MGSMMSILAGKVNSFTADVAFSADILIGLRRLSFLFRKVFNVEKVYKKKLSLQEALDLLQNLPSEISDVLTDDFSDEEVPANYLLKFSLDS</sequence>
<protein>
    <submittedName>
        <fullName evidence="1">Uncharacterized protein</fullName>
    </submittedName>
</protein>
<organism evidence="1 2">
    <name type="scientific">Trichonephila clavipes</name>
    <name type="common">Golden silk orbweaver</name>
    <name type="synonym">Nephila clavipes</name>
    <dbReference type="NCBI Taxonomy" id="2585209"/>
    <lineage>
        <taxon>Eukaryota</taxon>
        <taxon>Metazoa</taxon>
        <taxon>Ecdysozoa</taxon>
        <taxon>Arthropoda</taxon>
        <taxon>Chelicerata</taxon>
        <taxon>Arachnida</taxon>
        <taxon>Araneae</taxon>
        <taxon>Araneomorphae</taxon>
        <taxon>Entelegynae</taxon>
        <taxon>Araneoidea</taxon>
        <taxon>Nephilidae</taxon>
        <taxon>Trichonephila</taxon>
    </lineage>
</organism>
<dbReference type="EMBL" id="BMAU01021379">
    <property type="protein sequence ID" value="GFY27238.1"/>
    <property type="molecule type" value="Genomic_DNA"/>
</dbReference>
<proteinExistence type="predicted"/>
<gene>
    <name evidence="1" type="ORF">TNCV_2068591</name>
</gene>
<name>A0A8X6W315_TRICX</name>